<dbReference type="Proteomes" id="UP000323454">
    <property type="component" value="Unassembled WGS sequence"/>
</dbReference>
<reference evidence="4 5" key="2">
    <citation type="submission" date="2019-09" db="EMBL/GenBank/DDBJ databases">
        <authorList>
            <person name="Jin C."/>
        </authorList>
    </citation>
    <scope>NUCLEOTIDE SEQUENCE [LARGE SCALE GENOMIC DNA]</scope>
    <source>
        <strain evidence="4 5">AN110305</strain>
    </source>
</reference>
<feature type="compositionally biased region" description="Polar residues" evidence="1">
    <location>
        <begin position="111"/>
        <end position="121"/>
    </location>
</feature>
<dbReference type="RefSeq" id="WP_149851117.1">
    <property type="nucleotide sequence ID" value="NZ_VUOB01000035.1"/>
</dbReference>
<dbReference type="Pfam" id="PF14200">
    <property type="entry name" value="RicinB_lectin_2"/>
    <property type="match status" value="1"/>
</dbReference>
<dbReference type="AlphaFoldDB" id="A0A5B2XBU8"/>
<feature type="region of interest" description="Disordered" evidence="1">
    <location>
        <begin position="94"/>
        <end position="132"/>
    </location>
</feature>
<dbReference type="InterPro" id="IPR035992">
    <property type="entry name" value="Ricin_B-like_lectins"/>
</dbReference>
<feature type="signal peptide" evidence="2">
    <location>
        <begin position="1"/>
        <end position="28"/>
    </location>
</feature>
<feature type="chain" id="PRO_5023072430" evidence="2">
    <location>
        <begin position="29"/>
        <end position="598"/>
    </location>
</feature>
<dbReference type="SUPFAM" id="SSF50370">
    <property type="entry name" value="Ricin B-like lectins"/>
    <property type="match status" value="1"/>
</dbReference>
<sequence length="598" mass="63754">MLRLKTSVAAAVVALATVGALAPPAASASPPDASYTITVGPTSPYKYPTDTPASPFTDKDGRFYFQQSAALYGKNDPRVWDFYTGTDFDAATKSPISDAVNPANPKDRNNDTTWRCNNSPTGKEATDPPAGSGYSQKNFCDLVGVWVDPDTGAWYGLVHNEFTPEPFGARSFSHYDSIDLAVSTNQGRVWTIKSHIITSPYSTKRGDTAAFPNETFYYGDGDPRLFADPASGYFYVYYGSRVVPKVGTPGSTDGLAHVARAPMSQKMAAGSWQKWYDGSWSQPGVGGKESNMEPATAANPSGYTPIGHDYNPANKGTVDQQIAAGTLPSKSELFVMNIAYDAALGLYVGTPEAVDQSAKVSQKYYVTDDLATQRWRYVGDSGDYKSDSWYRWFLDGQNRTNSTVVGGTFRAYCAIACANSDGEYASVTIDATPRVGLPVDPAKTYRIGNGSGRLLAQVSGSTATTSLGAGAGSDLAAWRFDCTSDRVCAIVNVATRQALGVDSRKTANRAWGAKPTVTNAAGPGGYGVGQQWFLIPGRNGAYRLVNRYSGLVLAMSANNKRLVETTPARSWTDTTGNPVGGSRSAAEQTLSLTQINAG</sequence>
<protein>
    <submittedName>
        <fullName evidence="4">RICIN domain-containing protein</fullName>
    </submittedName>
</protein>
<reference evidence="4 5" key="1">
    <citation type="submission" date="2019-09" db="EMBL/GenBank/DDBJ databases">
        <title>Goodfellowia gen. nov., a new genus of the Pseudonocardineae related to Actinoalloteichus, containing Goodfellowia coeruleoviolacea gen. nov., comb. nov. gen. nov., comb. nov.</title>
        <authorList>
            <person name="Labeda D."/>
        </authorList>
    </citation>
    <scope>NUCLEOTIDE SEQUENCE [LARGE SCALE GENOMIC DNA]</scope>
    <source>
        <strain evidence="4 5">AN110305</strain>
    </source>
</reference>
<feature type="region of interest" description="Disordered" evidence="1">
    <location>
        <begin position="569"/>
        <end position="598"/>
    </location>
</feature>
<proteinExistence type="predicted"/>
<feature type="domain" description="Ricin B lectin" evidence="3">
    <location>
        <begin position="477"/>
        <end position="559"/>
    </location>
</feature>
<dbReference type="InterPro" id="IPR000772">
    <property type="entry name" value="Ricin_B_lectin"/>
</dbReference>
<dbReference type="OrthoDB" id="9135253at2"/>
<feature type="compositionally biased region" description="Polar residues" evidence="1">
    <location>
        <begin position="585"/>
        <end position="598"/>
    </location>
</feature>
<organism evidence="4 5">
    <name type="scientific">Solihabitans fulvus</name>
    <dbReference type="NCBI Taxonomy" id="1892852"/>
    <lineage>
        <taxon>Bacteria</taxon>
        <taxon>Bacillati</taxon>
        <taxon>Actinomycetota</taxon>
        <taxon>Actinomycetes</taxon>
        <taxon>Pseudonocardiales</taxon>
        <taxon>Pseudonocardiaceae</taxon>
        <taxon>Solihabitans</taxon>
    </lineage>
</organism>
<evidence type="ECO:0000256" key="2">
    <source>
        <dbReference type="SAM" id="SignalP"/>
    </source>
</evidence>
<gene>
    <name evidence="4" type="ORF">F0L68_19850</name>
</gene>
<dbReference type="CDD" id="cd00161">
    <property type="entry name" value="beta-trefoil_Ricin-like"/>
    <property type="match status" value="1"/>
</dbReference>
<dbReference type="EMBL" id="VUOB01000035">
    <property type="protein sequence ID" value="KAA2260655.1"/>
    <property type="molecule type" value="Genomic_DNA"/>
</dbReference>
<dbReference type="Gene3D" id="2.80.10.50">
    <property type="match status" value="1"/>
</dbReference>
<comment type="caution">
    <text evidence="4">The sequence shown here is derived from an EMBL/GenBank/DDBJ whole genome shotgun (WGS) entry which is preliminary data.</text>
</comment>
<evidence type="ECO:0000313" key="4">
    <source>
        <dbReference type="EMBL" id="KAA2260655.1"/>
    </source>
</evidence>
<evidence type="ECO:0000259" key="3">
    <source>
        <dbReference type="Pfam" id="PF14200"/>
    </source>
</evidence>
<evidence type="ECO:0000313" key="5">
    <source>
        <dbReference type="Proteomes" id="UP000323454"/>
    </source>
</evidence>
<keyword evidence="5" id="KW-1185">Reference proteome</keyword>
<keyword evidence="2" id="KW-0732">Signal</keyword>
<name>A0A5B2XBU8_9PSEU</name>
<accession>A0A5B2XBU8</accession>
<evidence type="ECO:0000256" key="1">
    <source>
        <dbReference type="SAM" id="MobiDB-lite"/>
    </source>
</evidence>